<evidence type="ECO:0000313" key="2">
    <source>
        <dbReference type="EMBL" id="NAS20954.1"/>
    </source>
</evidence>
<feature type="chain" id="PRO_5029002278" description="Secreted protein" evidence="1">
    <location>
        <begin position="28"/>
        <end position="144"/>
    </location>
</feature>
<dbReference type="AlphaFoldDB" id="A0A7C9N0Q3"/>
<comment type="caution">
    <text evidence="2">The sequence shown here is derived from an EMBL/GenBank/DDBJ whole genome shotgun (WGS) entry which is preliminary data.</text>
</comment>
<dbReference type="RefSeq" id="WP_161478392.1">
    <property type="nucleotide sequence ID" value="NZ_WXEW01000001.1"/>
</dbReference>
<proteinExistence type="predicted"/>
<organism evidence="2 3">
    <name type="scientific">Herbidospora solisilvae</name>
    <dbReference type="NCBI Taxonomy" id="2696284"/>
    <lineage>
        <taxon>Bacteria</taxon>
        <taxon>Bacillati</taxon>
        <taxon>Actinomycetota</taxon>
        <taxon>Actinomycetes</taxon>
        <taxon>Streptosporangiales</taxon>
        <taxon>Streptosporangiaceae</taxon>
        <taxon>Herbidospora</taxon>
    </lineage>
</organism>
<evidence type="ECO:0000256" key="1">
    <source>
        <dbReference type="SAM" id="SignalP"/>
    </source>
</evidence>
<gene>
    <name evidence="2" type="ORF">GT755_04545</name>
</gene>
<sequence>MTTTRMITRAAAAAAALTLALATPAAAATTTWGTCSSGAYEADFRGAFTSAHGLHRWTRLEFVLDGGSPANSVTLSILDGDEVVWSGTYSGKRPGRVYAVVPRKPDGSVVRTAGVGLDDRVRARVWFTGLGPGKPTCLGWTPAA</sequence>
<keyword evidence="1" id="KW-0732">Signal</keyword>
<name>A0A7C9N0Q3_9ACTN</name>
<reference evidence="2 3" key="1">
    <citation type="submission" date="2020-01" db="EMBL/GenBank/DDBJ databases">
        <title>Herbidospora sp. NEAU-GS84 nov., a novel actinomycete isolated from soil.</title>
        <authorList>
            <person name="Han L."/>
        </authorList>
    </citation>
    <scope>NUCLEOTIDE SEQUENCE [LARGE SCALE GENOMIC DNA]</scope>
    <source>
        <strain evidence="2 3">NEAU-GS84</strain>
    </source>
</reference>
<dbReference type="EMBL" id="WXEW01000001">
    <property type="protein sequence ID" value="NAS20954.1"/>
    <property type="molecule type" value="Genomic_DNA"/>
</dbReference>
<feature type="signal peptide" evidence="1">
    <location>
        <begin position="1"/>
        <end position="27"/>
    </location>
</feature>
<accession>A0A7C9N0Q3</accession>
<dbReference type="Proteomes" id="UP000479526">
    <property type="component" value="Unassembled WGS sequence"/>
</dbReference>
<keyword evidence="3" id="KW-1185">Reference proteome</keyword>
<protein>
    <recommendedName>
        <fullName evidence="4">Secreted protein</fullName>
    </recommendedName>
</protein>
<evidence type="ECO:0000313" key="3">
    <source>
        <dbReference type="Proteomes" id="UP000479526"/>
    </source>
</evidence>
<evidence type="ECO:0008006" key="4">
    <source>
        <dbReference type="Google" id="ProtNLM"/>
    </source>
</evidence>